<evidence type="ECO:0000256" key="4">
    <source>
        <dbReference type="ARBA" id="ARBA00022692"/>
    </source>
</evidence>
<feature type="transmembrane region" description="Helical" evidence="8">
    <location>
        <begin position="326"/>
        <end position="346"/>
    </location>
</feature>
<keyword evidence="4 8" id="KW-0812">Transmembrane</keyword>
<evidence type="ECO:0000313" key="10">
    <source>
        <dbReference type="EMBL" id="KAJ4351412.1"/>
    </source>
</evidence>
<keyword evidence="5 8" id="KW-1133">Transmembrane helix</keyword>
<comment type="similarity">
    <text evidence="2 7">Belongs to the major facilitator superfamily. Sugar transporter (TC 2.A.1.1) family.</text>
</comment>
<dbReference type="NCBIfam" id="TIGR00879">
    <property type="entry name" value="SP"/>
    <property type="match status" value="1"/>
</dbReference>
<keyword evidence="11" id="KW-1185">Reference proteome</keyword>
<evidence type="ECO:0000256" key="5">
    <source>
        <dbReference type="ARBA" id="ARBA00022989"/>
    </source>
</evidence>
<feature type="transmembrane region" description="Helical" evidence="8">
    <location>
        <begin position="423"/>
        <end position="443"/>
    </location>
</feature>
<evidence type="ECO:0000256" key="8">
    <source>
        <dbReference type="SAM" id="Phobius"/>
    </source>
</evidence>
<feature type="transmembrane region" description="Helical" evidence="8">
    <location>
        <begin position="144"/>
        <end position="166"/>
    </location>
</feature>
<feature type="transmembrane region" description="Helical" evidence="8">
    <location>
        <begin position="178"/>
        <end position="197"/>
    </location>
</feature>
<dbReference type="InterPro" id="IPR036259">
    <property type="entry name" value="MFS_trans_sf"/>
</dbReference>
<dbReference type="EMBL" id="JAPEUX010000005">
    <property type="protein sequence ID" value="KAJ4351412.1"/>
    <property type="molecule type" value="Genomic_DNA"/>
</dbReference>
<dbReference type="Proteomes" id="UP001140513">
    <property type="component" value="Unassembled WGS sequence"/>
</dbReference>
<feature type="transmembrane region" description="Helical" evidence="8">
    <location>
        <begin position="296"/>
        <end position="317"/>
    </location>
</feature>
<dbReference type="Pfam" id="PF00083">
    <property type="entry name" value="Sugar_tr"/>
    <property type="match status" value="1"/>
</dbReference>
<feature type="transmembrane region" description="Helical" evidence="8">
    <location>
        <begin position="358"/>
        <end position="382"/>
    </location>
</feature>
<dbReference type="PANTHER" id="PTHR48022:SF2">
    <property type="entry name" value="PLASTIDIC GLUCOSE TRANSPORTER 4"/>
    <property type="match status" value="1"/>
</dbReference>
<evidence type="ECO:0000259" key="9">
    <source>
        <dbReference type="PROSITE" id="PS50850"/>
    </source>
</evidence>
<dbReference type="RefSeq" id="XP_056069768.1">
    <property type="nucleotide sequence ID" value="XM_056215521.1"/>
</dbReference>
<accession>A0A9W8XI87</accession>
<dbReference type="PROSITE" id="PS50850">
    <property type="entry name" value="MFS"/>
    <property type="match status" value="1"/>
</dbReference>
<evidence type="ECO:0000256" key="3">
    <source>
        <dbReference type="ARBA" id="ARBA00022448"/>
    </source>
</evidence>
<dbReference type="InterPro" id="IPR020846">
    <property type="entry name" value="MFS_dom"/>
</dbReference>
<feature type="domain" description="Major facilitator superfamily (MFS) profile" evidence="9">
    <location>
        <begin position="1"/>
        <end position="447"/>
    </location>
</feature>
<dbReference type="InterPro" id="IPR003663">
    <property type="entry name" value="Sugar/inositol_transpt"/>
</dbReference>
<keyword evidence="6 8" id="KW-0472">Membrane</keyword>
<feature type="transmembrane region" description="Helical" evidence="8">
    <location>
        <begin position="116"/>
        <end position="132"/>
    </location>
</feature>
<dbReference type="OrthoDB" id="6612291at2759"/>
<evidence type="ECO:0000256" key="7">
    <source>
        <dbReference type="RuleBase" id="RU003346"/>
    </source>
</evidence>
<proteinExistence type="inferred from homology"/>
<dbReference type="GeneID" id="80910284"/>
<dbReference type="SUPFAM" id="SSF103473">
    <property type="entry name" value="MFS general substrate transporter"/>
    <property type="match status" value="1"/>
</dbReference>
<dbReference type="PANTHER" id="PTHR48022">
    <property type="entry name" value="PLASTIDIC GLUCOSE TRANSPORTER 4"/>
    <property type="match status" value="1"/>
</dbReference>
<protein>
    <recommendedName>
        <fullName evidence="9">Major facilitator superfamily (MFS) profile domain-containing protein</fullName>
    </recommendedName>
</protein>
<comment type="caution">
    <text evidence="10">The sequence shown here is derived from an EMBL/GenBank/DDBJ whole genome shotgun (WGS) entry which is preliminary data.</text>
</comment>
<feature type="transmembrane region" description="Helical" evidence="8">
    <location>
        <begin position="21"/>
        <end position="38"/>
    </location>
</feature>
<keyword evidence="3 7" id="KW-0813">Transport</keyword>
<evidence type="ECO:0000313" key="11">
    <source>
        <dbReference type="Proteomes" id="UP001140513"/>
    </source>
</evidence>
<dbReference type="InterPro" id="IPR005828">
    <property type="entry name" value="MFS_sugar_transport-like"/>
</dbReference>
<dbReference type="PRINTS" id="PR00171">
    <property type="entry name" value="SUGRTRNSPORT"/>
</dbReference>
<feature type="transmembrane region" description="Helical" evidence="8">
    <location>
        <begin position="71"/>
        <end position="95"/>
    </location>
</feature>
<comment type="subcellular location">
    <subcellularLocation>
        <location evidence="1">Membrane</location>
        <topology evidence="1">Multi-pass membrane protein</topology>
    </subcellularLocation>
</comment>
<dbReference type="GO" id="GO:0016020">
    <property type="term" value="C:membrane"/>
    <property type="evidence" value="ECO:0007669"/>
    <property type="project" value="UniProtKB-SubCell"/>
</dbReference>
<reference evidence="10" key="1">
    <citation type="submission" date="2022-10" db="EMBL/GenBank/DDBJ databases">
        <title>Tapping the CABI collections for fungal endophytes: first genome assemblies for Collariella, Neodidymelliopsis, Ascochyta clinopodiicola, Didymella pomorum, Didymosphaeria variabile, Neocosmospora piperis and Neocucurbitaria cava.</title>
        <authorList>
            <person name="Hill R."/>
        </authorList>
    </citation>
    <scope>NUCLEOTIDE SEQUENCE</scope>
    <source>
        <strain evidence="10">IMI 356815</strain>
    </source>
</reference>
<evidence type="ECO:0000256" key="1">
    <source>
        <dbReference type="ARBA" id="ARBA00004141"/>
    </source>
</evidence>
<gene>
    <name evidence="10" type="ORF">N0V89_006754</name>
</gene>
<evidence type="ECO:0000256" key="2">
    <source>
        <dbReference type="ARBA" id="ARBA00010992"/>
    </source>
</evidence>
<name>A0A9W8XI87_9PLEO</name>
<organism evidence="10 11">
    <name type="scientific">Didymosphaeria variabile</name>
    <dbReference type="NCBI Taxonomy" id="1932322"/>
    <lineage>
        <taxon>Eukaryota</taxon>
        <taxon>Fungi</taxon>
        <taxon>Dikarya</taxon>
        <taxon>Ascomycota</taxon>
        <taxon>Pezizomycotina</taxon>
        <taxon>Dothideomycetes</taxon>
        <taxon>Pleosporomycetidae</taxon>
        <taxon>Pleosporales</taxon>
        <taxon>Massarineae</taxon>
        <taxon>Didymosphaeriaceae</taxon>
        <taxon>Didymosphaeria</taxon>
    </lineage>
</organism>
<dbReference type="AlphaFoldDB" id="A0A9W8XI87"/>
<evidence type="ECO:0000256" key="6">
    <source>
        <dbReference type="ARBA" id="ARBA00023136"/>
    </source>
</evidence>
<dbReference type="GO" id="GO:0005351">
    <property type="term" value="F:carbohydrate:proton symporter activity"/>
    <property type="evidence" value="ECO:0007669"/>
    <property type="project" value="TreeGrafter"/>
</dbReference>
<dbReference type="Gene3D" id="1.20.1250.20">
    <property type="entry name" value="MFS general substrate transporter like domains"/>
    <property type="match status" value="1"/>
</dbReference>
<sequence length="499" mass="54939">MAPTPPKNLSFMERMKYFNPMLVFIMLHMSCTAFNFGFDVGTFGGVQGMQSFQDDFGVYNPKTKLWTLPSWLRSVMTATPFIGKALGAIGCGLIAERGAALQTSATTSAQFTLGRIIAYAMTGMAVVVVPIYQGETAPAELRGMFGCTIQFMIILGQVISSLVTFGTRGMKSNAGWQIPIGLQLVMPAIILVLLPLVPESPRWLLSKDRVEDAVMNLKKLRKHAGEEEVKFEIESLRYANASQHKGGWMELFNKKNRVRTGIAIFVMFGQQITGQAFPSQYGVIFYQSQGFASQAFLFNVLSNIISLFAVTMTWFTVDALGRRPSLLTGGTLMAAMMFILGGMGAVPTHELTSAGKNMMVSSIMLFGFFYALSWAPISYVVVSETAASRVKEKTNLIAMVVSVLTTFVTSFSTPYIISAIGAKLGFVYGVINVMVMVVTWFVVPELKGKSLEEVDQLFESGVSIRRLGEVETKKAEDIYEEKERPFERVEVVAKAKNKS</sequence>
<feature type="transmembrane region" description="Helical" evidence="8">
    <location>
        <begin position="394"/>
        <end position="417"/>
    </location>
</feature>
<dbReference type="InterPro" id="IPR050360">
    <property type="entry name" value="MFS_Sugar_Transporters"/>
</dbReference>